<dbReference type="RefSeq" id="WP_072754250.1">
    <property type="nucleotide sequence ID" value="NZ_FOAW01000008.1"/>
</dbReference>
<dbReference type="GO" id="GO:0008270">
    <property type="term" value="F:zinc ion binding"/>
    <property type="evidence" value="ECO:0007669"/>
    <property type="project" value="UniProtKB-KW"/>
</dbReference>
<feature type="domain" description="SWIM-type" evidence="3">
    <location>
        <begin position="119"/>
        <end position="154"/>
    </location>
</feature>
<dbReference type="AlphaFoldDB" id="A0A1H7PDU8"/>
<sequence length="253" mass="27372">MNRRRTDFSQFGTSRASRGGPFAQSWWGRALVSSMERIADSGRIARGRGSARAGQVISYRIAPGAVVGEVQGSQIDPFTATFTLRPLDPDTVDVLIERVRSTPGMLATLASGTVPIELGDLLLPTESGELDFGCTCPDQGWPCKHAAAVVYLTAQRLDTEPLVILTLRGLDLDTLIRSFDSDGDDAESAPDLDDYFGDRIELPPLPRVEFRPAPDDLTPEPLRRALRAGGVEEPVVAAALRELTATYRILGGH</sequence>
<dbReference type="Proteomes" id="UP000198677">
    <property type="component" value="Unassembled WGS sequence"/>
</dbReference>
<accession>A0A1H7PDU8</accession>
<dbReference type="EMBL" id="FOAW01000008">
    <property type="protein sequence ID" value="SEL33950.1"/>
    <property type="molecule type" value="Genomic_DNA"/>
</dbReference>
<evidence type="ECO:0000256" key="2">
    <source>
        <dbReference type="SAM" id="MobiDB-lite"/>
    </source>
</evidence>
<dbReference type="PROSITE" id="PS50966">
    <property type="entry name" value="ZF_SWIM"/>
    <property type="match status" value="1"/>
</dbReference>
<keyword evidence="5" id="KW-1185">Reference proteome</keyword>
<evidence type="ECO:0000313" key="4">
    <source>
        <dbReference type="EMBL" id="SEL33950.1"/>
    </source>
</evidence>
<dbReference type="OrthoDB" id="188274at2"/>
<reference evidence="5" key="1">
    <citation type="submission" date="2016-10" db="EMBL/GenBank/DDBJ databases">
        <authorList>
            <person name="Varghese N."/>
            <person name="Submissions S."/>
        </authorList>
    </citation>
    <scope>NUCLEOTIDE SEQUENCE [LARGE SCALE GENOMIC DNA]</scope>
    <source>
        <strain evidence="5">DSM 44675</strain>
    </source>
</reference>
<evidence type="ECO:0000313" key="5">
    <source>
        <dbReference type="Proteomes" id="UP000198677"/>
    </source>
</evidence>
<gene>
    <name evidence="4" type="ORF">SAMN05444583_10823</name>
</gene>
<evidence type="ECO:0000256" key="1">
    <source>
        <dbReference type="PROSITE-ProRule" id="PRU00325"/>
    </source>
</evidence>
<dbReference type="InterPro" id="IPR007527">
    <property type="entry name" value="Znf_SWIM"/>
</dbReference>
<dbReference type="PANTHER" id="PTHR38133">
    <property type="entry name" value="SLR1429 PROTEIN"/>
    <property type="match status" value="1"/>
</dbReference>
<evidence type="ECO:0000259" key="3">
    <source>
        <dbReference type="PROSITE" id="PS50966"/>
    </source>
</evidence>
<dbReference type="Pfam" id="PF04434">
    <property type="entry name" value="SWIM"/>
    <property type="match status" value="1"/>
</dbReference>
<keyword evidence="1" id="KW-0862">Zinc</keyword>
<dbReference type="PANTHER" id="PTHR38133:SF1">
    <property type="entry name" value="SLR1429 PROTEIN"/>
    <property type="match status" value="1"/>
</dbReference>
<name>A0A1H7PDU8_9NOCA</name>
<proteinExistence type="predicted"/>
<feature type="region of interest" description="Disordered" evidence="2">
    <location>
        <begin position="1"/>
        <end position="20"/>
    </location>
</feature>
<organism evidence="4 5">
    <name type="scientific">Rhodococcus maanshanensis</name>
    <dbReference type="NCBI Taxonomy" id="183556"/>
    <lineage>
        <taxon>Bacteria</taxon>
        <taxon>Bacillati</taxon>
        <taxon>Actinomycetota</taxon>
        <taxon>Actinomycetes</taxon>
        <taxon>Mycobacteriales</taxon>
        <taxon>Nocardiaceae</taxon>
        <taxon>Rhodococcus</taxon>
    </lineage>
</organism>
<keyword evidence="1" id="KW-0863">Zinc-finger</keyword>
<keyword evidence="1" id="KW-0479">Metal-binding</keyword>
<protein>
    <submittedName>
        <fullName evidence="4">Uncharacterized conserved protein, contains Zn finger domain</fullName>
    </submittedName>
</protein>